<reference evidence="2" key="1">
    <citation type="submission" date="2017-02" db="UniProtKB">
        <authorList>
            <consortium name="WormBaseParasite"/>
        </authorList>
    </citation>
    <scope>IDENTIFICATION</scope>
</reference>
<name>A0A0M3I2T8_ASCLU</name>
<dbReference type="AlphaFoldDB" id="A0A0M3I2T8"/>
<protein>
    <submittedName>
        <fullName evidence="2">Uncharacterized protein</fullName>
    </submittedName>
</protein>
<sequence length="88" mass="9555">MDRRETATQLSSIRSEFTSCYIITRNAGERLAGAAVTRVRRGGALLLCVPNIGNFCTGNIQWGLFGLRLACFWILSGISATVTSCLLN</sequence>
<accession>A0A0M3I2T8</accession>
<dbReference type="WBParaSite" id="ALUE_0001086001-mRNA-1">
    <property type="protein sequence ID" value="ALUE_0001086001-mRNA-1"/>
    <property type="gene ID" value="ALUE_0001086001"/>
</dbReference>
<proteinExistence type="predicted"/>
<dbReference type="Proteomes" id="UP000036681">
    <property type="component" value="Unplaced"/>
</dbReference>
<organism evidence="1 2">
    <name type="scientific">Ascaris lumbricoides</name>
    <name type="common">Giant roundworm</name>
    <dbReference type="NCBI Taxonomy" id="6252"/>
    <lineage>
        <taxon>Eukaryota</taxon>
        <taxon>Metazoa</taxon>
        <taxon>Ecdysozoa</taxon>
        <taxon>Nematoda</taxon>
        <taxon>Chromadorea</taxon>
        <taxon>Rhabditida</taxon>
        <taxon>Spirurina</taxon>
        <taxon>Ascaridomorpha</taxon>
        <taxon>Ascaridoidea</taxon>
        <taxon>Ascarididae</taxon>
        <taxon>Ascaris</taxon>
    </lineage>
</organism>
<evidence type="ECO:0000313" key="2">
    <source>
        <dbReference type="WBParaSite" id="ALUE_0001086001-mRNA-1"/>
    </source>
</evidence>
<evidence type="ECO:0000313" key="1">
    <source>
        <dbReference type="Proteomes" id="UP000036681"/>
    </source>
</evidence>
<keyword evidence="1" id="KW-1185">Reference proteome</keyword>